<dbReference type="Pfam" id="PF00134">
    <property type="entry name" value="Cyclin_N"/>
    <property type="match status" value="1"/>
</dbReference>
<evidence type="ECO:0000259" key="5">
    <source>
        <dbReference type="Pfam" id="PF00134"/>
    </source>
</evidence>
<dbReference type="AlphaFoldDB" id="A0A2I0KS55"/>
<proteinExistence type="predicted"/>
<evidence type="ECO:0000259" key="6">
    <source>
        <dbReference type="Pfam" id="PF02984"/>
    </source>
</evidence>
<evidence type="ECO:0008006" key="9">
    <source>
        <dbReference type="Google" id="ProtNLM"/>
    </source>
</evidence>
<dbReference type="Proteomes" id="UP000233551">
    <property type="component" value="Unassembled WGS sequence"/>
</dbReference>
<organism evidence="7 8">
    <name type="scientific">Punica granatum</name>
    <name type="common">Pomegranate</name>
    <dbReference type="NCBI Taxonomy" id="22663"/>
    <lineage>
        <taxon>Eukaryota</taxon>
        <taxon>Viridiplantae</taxon>
        <taxon>Streptophyta</taxon>
        <taxon>Embryophyta</taxon>
        <taxon>Tracheophyta</taxon>
        <taxon>Spermatophyta</taxon>
        <taxon>Magnoliopsida</taxon>
        <taxon>eudicotyledons</taxon>
        <taxon>Gunneridae</taxon>
        <taxon>Pentapetalae</taxon>
        <taxon>rosids</taxon>
        <taxon>malvids</taxon>
        <taxon>Myrtales</taxon>
        <taxon>Lythraceae</taxon>
        <taxon>Punica</taxon>
    </lineage>
</organism>
<evidence type="ECO:0000256" key="4">
    <source>
        <dbReference type="SAM" id="MobiDB-lite"/>
    </source>
</evidence>
<dbReference type="EMBL" id="PGOL01000385">
    <property type="protein sequence ID" value="PKI71305.1"/>
    <property type="molecule type" value="Genomic_DNA"/>
</dbReference>
<keyword evidence="1" id="KW-0132">Cell division</keyword>
<name>A0A2I0KS55_PUNGR</name>
<keyword evidence="8" id="KW-1185">Reference proteome</keyword>
<comment type="caution">
    <text evidence="7">The sequence shown here is derived from an EMBL/GenBank/DDBJ whole genome shotgun (WGS) entry which is preliminary data.</text>
</comment>
<reference evidence="7 8" key="1">
    <citation type="submission" date="2017-11" db="EMBL/GenBank/DDBJ databases">
        <title>De-novo sequencing of pomegranate (Punica granatum L.) genome.</title>
        <authorList>
            <person name="Akparov Z."/>
            <person name="Amiraslanov A."/>
            <person name="Hajiyeva S."/>
            <person name="Abbasov M."/>
            <person name="Kaur K."/>
            <person name="Hamwieh A."/>
            <person name="Solovyev V."/>
            <person name="Salamov A."/>
            <person name="Braich B."/>
            <person name="Kosarev P."/>
            <person name="Mahmoud A."/>
            <person name="Hajiyev E."/>
            <person name="Babayeva S."/>
            <person name="Izzatullayeva V."/>
            <person name="Mammadov A."/>
            <person name="Mammadov A."/>
            <person name="Sharifova S."/>
            <person name="Ojaghi J."/>
            <person name="Eynullazada K."/>
            <person name="Bayramov B."/>
            <person name="Abdulazimova A."/>
            <person name="Shahmuradov I."/>
        </authorList>
    </citation>
    <scope>NUCLEOTIDE SEQUENCE [LARGE SCALE GENOMIC DNA]</scope>
    <source>
        <strain evidence="8">cv. AG2017</strain>
        <tissue evidence="7">Leaf</tissue>
    </source>
</reference>
<dbReference type="GO" id="GO:0051301">
    <property type="term" value="P:cell division"/>
    <property type="evidence" value="ECO:0007669"/>
    <property type="project" value="UniProtKB-KW"/>
</dbReference>
<feature type="domain" description="Cyclin N-terminal" evidence="5">
    <location>
        <begin position="101"/>
        <end position="153"/>
    </location>
</feature>
<dbReference type="Gene3D" id="1.10.472.10">
    <property type="entry name" value="Cyclin-like"/>
    <property type="match status" value="2"/>
</dbReference>
<accession>A0A2I0KS55</accession>
<dbReference type="InterPro" id="IPR039361">
    <property type="entry name" value="Cyclin"/>
</dbReference>
<feature type="region of interest" description="Disordered" evidence="4">
    <location>
        <begin position="1"/>
        <end position="34"/>
    </location>
</feature>
<evidence type="ECO:0000256" key="1">
    <source>
        <dbReference type="ARBA" id="ARBA00022618"/>
    </source>
</evidence>
<keyword evidence="3" id="KW-0131">Cell cycle</keyword>
<sequence length="339" mass="37904">MEDSDTSLLCQETESSLNRAEGDDGDDDKENIGSVPVPIHVFEDEDEYVENLIRREALHELEASVLCLSHFRHSVESTAWWRHARLDSIEWILSDGKLWAIRLMSVACLSLAAKMEECDVPALSGFPTQKYEFESRVIRRMELLILHTLDWKMGSITPFAYLNFFIHKLLGRSGGMDLFTGAVELIFLASKEINLVDYRPSTIAAAAVLASSSSAQLTGKAVELKTGVISSWGSQHYEHVISSYNLMQEIKRKGKNKTPRGRLFPSSMCAFRNSPPLTPEVGGIDGWFHLPVPNKSGRKECWTKTSRVPRYLLGHTVIIGEIFPDRNVYCGVINGSGGL</sequence>
<dbReference type="InterPro" id="IPR004367">
    <property type="entry name" value="Cyclin_C-dom"/>
</dbReference>
<dbReference type="STRING" id="22663.A0A2I0KS55"/>
<dbReference type="PANTHER" id="PTHR10177">
    <property type="entry name" value="CYCLINS"/>
    <property type="match status" value="1"/>
</dbReference>
<feature type="domain" description="Cyclin C-terminal" evidence="6">
    <location>
        <begin position="157"/>
        <end position="215"/>
    </location>
</feature>
<dbReference type="SUPFAM" id="SSF47954">
    <property type="entry name" value="Cyclin-like"/>
    <property type="match status" value="2"/>
</dbReference>
<evidence type="ECO:0000256" key="2">
    <source>
        <dbReference type="ARBA" id="ARBA00023127"/>
    </source>
</evidence>
<dbReference type="InterPro" id="IPR006671">
    <property type="entry name" value="Cyclin_N"/>
</dbReference>
<dbReference type="InterPro" id="IPR036915">
    <property type="entry name" value="Cyclin-like_sf"/>
</dbReference>
<keyword evidence="2" id="KW-0195">Cyclin</keyword>
<evidence type="ECO:0000313" key="8">
    <source>
        <dbReference type="Proteomes" id="UP000233551"/>
    </source>
</evidence>
<protein>
    <recommendedName>
        <fullName evidence="9">Cyclin N-terminal domain-containing protein</fullName>
    </recommendedName>
</protein>
<dbReference type="Pfam" id="PF02984">
    <property type="entry name" value="Cyclin_C"/>
    <property type="match status" value="1"/>
</dbReference>
<feature type="compositionally biased region" description="Polar residues" evidence="4">
    <location>
        <begin position="1"/>
        <end position="18"/>
    </location>
</feature>
<evidence type="ECO:0000256" key="3">
    <source>
        <dbReference type="ARBA" id="ARBA00023306"/>
    </source>
</evidence>
<evidence type="ECO:0000313" key="7">
    <source>
        <dbReference type="EMBL" id="PKI71305.1"/>
    </source>
</evidence>
<gene>
    <name evidence="7" type="ORF">CRG98_008305</name>
</gene>